<accession>W2SQF3</accession>
<dbReference type="SUPFAM" id="SSF48619">
    <property type="entry name" value="Phospholipase A2, PLA2"/>
    <property type="match status" value="1"/>
</dbReference>
<feature type="chain" id="PRO_5004824848" description="Phospholipase A2" evidence="1">
    <location>
        <begin position="21"/>
        <end position="108"/>
    </location>
</feature>
<proteinExistence type="predicted"/>
<dbReference type="AlphaFoldDB" id="W2SQF3"/>
<evidence type="ECO:0000313" key="3">
    <source>
        <dbReference type="Proteomes" id="UP000053676"/>
    </source>
</evidence>
<organism evidence="2 3">
    <name type="scientific">Necator americanus</name>
    <name type="common">Human hookworm</name>
    <dbReference type="NCBI Taxonomy" id="51031"/>
    <lineage>
        <taxon>Eukaryota</taxon>
        <taxon>Metazoa</taxon>
        <taxon>Ecdysozoa</taxon>
        <taxon>Nematoda</taxon>
        <taxon>Chromadorea</taxon>
        <taxon>Rhabditida</taxon>
        <taxon>Rhabditina</taxon>
        <taxon>Rhabditomorpha</taxon>
        <taxon>Strongyloidea</taxon>
        <taxon>Ancylostomatidae</taxon>
        <taxon>Bunostominae</taxon>
        <taxon>Necator</taxon>
    </lineage>
</organism>
<feature type="signal peptide" evidence="1">
    <location>
        <begin position="1"/>
        <end position="20"/>
    </location>
</feature>
<dbReference type="KEGG" id="nai:NECAME_04773"/>
<dbReference type="EMBL" id="KI668876">
    <property type="protein sequence ID" value="ETN70922.1"/>
    <property type="molecule type" value="Genomic_DNA"/>
</dbReference>
<dbReference type="GO" id="GO:0004623">
    <property type="term" value="F:phospholipase A2 activity"/>
    <property type="evidence" value="ECO:0007669"/>
    <property type="project" value="InterPro"/>
</dbReference>
<dbReference type="InterPro" id="IPR053322">
    <property type="entry name" value="PLA2-like"/>
</dbReference>
<keyword evidence="1" id="KW-0732">Signal</keyword>
<sequence length="108" mass="12581">MQPYLVVVFVNLLSIRGTSAYSMKDMRIGLKEWTCGFDIEQIEESYGLLKDGCEQYIPEINMCCAQHKDCYQQKRGYRPCDVHLCNCVQFPWSSDHNTMTIQADRSQE</sequence>
<dbReference type="GO" id="GO:0050482">
    <property type="term" value="P:arachidonate secretion"/>
    <property type="evidence" value="ECO:0007669"/>
    <property type="project" value="InterPro"/>
</dbReference>
<name>W2SQF3_NECAM</name>
<evidence type="ECO:0000313" key="2">
    <source>
        <dbReference type="EMBL" id="ETN70922.1"/>
    </source>
</evidence>
<evidence type="ECO:0000256" key="1">
    <source>
        <dbReference type="SAM" id="SignalP"/>
    </source>
</evidence>
<evidence type="ECO:0008006" key="4">
    <source>
        <dbReference type="Google" id="ProtNLM"/>
    </source>
</evidence>
<keyword evidence="3" id="KW-1185">Reference proteome</keyword>
<reference evidence="3" key="1">
    <citation type="journal article" date="2014" name="Nat. Genet.">
        <title>Genome of the human hookworm Necator americanus.</title>
        <authorList>
            <person name="Tang Y.T."/>
            <person name="Gao X."/>
            <person name="Rosa B.A."/>
            <person name="Abubucker S."/>
            <person name="Hallsworth-Pepin K."/>
            <person name="Martin J."/>
            <person name="Tyagi R."/>
            <person name="Heizer E."/>
            <person name="Zhang X."/>
            <person name="Bhonagiri-Palsikar V."/>
            <person name="Minx P."/>
            <person name="Warren W.C."/>
            <person name="Wang Q."/>
            <person name="Zhan B."/>
            <person name="Hotez P.J."/>
            <person name="Sternberg P.W."/>
            <person name="Dougall A."/>
            <person name="Gaze S.T."/>
            <person name="Mulvenna J."/>
            <person name="Sotillo J."/>
            <person name="Ranganathan S."/>
            <person name="Rabelo E.M."/>
            <person name="Wilson R.K."/>
            <person name="Felgner P.L."/>
            <person name="Bethony J."/>
            <person name="Hawdon J.M."/>
            <person name="Gasser R.B."/>
            <person name="Loukas A."/>
            <person name="Mitreva M."/>
        </authorList>
    </citation>
    <scope>NUCLEOTIDE SEQUENCE [LARGE SCALE GENOMIC DNA]</scope>
</reference>
<dbReference type="PANTHER" id="PTHR34228:SF4">
    <property type="entry name" value="VENOM PROTEIN"/>
    <property type="match status" value="1"/>
</dbReference>
<protein>
    <recommendedName>
        <fullName evidence="4">Phospholipase A2</fullName>
    </recommendedName>
</protein>
<dbReference type="Proteomes" id="UP000053676">
    <property type="component" value="Unassembled WGS sequence"/>
</dbReference>
<dbReference type="PANTHER" id="PTHR34228">
    <property type="entry name" value="PROTEIN CBG09474-RELATED"/>
    <property type="match status" value="1"/>
</dbReference>
<dbReference type="InterPro" id="IPR036444">
    <property type="entry name" value="PLipase_A2_dom_sf"/>
</dbReference>
<dbReference type="GO" id="GO:0006644">
    <property type="term" value="P:phospholipid metabolic process"/>
    <property type="evidence" value="ECO:0007669"/>
    <property type="project" value="InterPro"/>
</dbReference>
<gene>
    <name evidence="2" type="ORF">NECAME_04773</name>
</gene>